<keyword evidence="13" id="KW-1185">Reference proteome</keyword>
<evidence type="ECO:0000256" key="6">
    <source>
        <dbReference type="ARBA" id="ARBA00022889"/>
    </source>
</evidence>
<feature type="domain" description="Calx-beta" evidence="11">
    <location>
        <begin position="2253"/>
        <end position="2357"/>
    </location>
</feature>
<dbReference type="OrthoDB" id="430044at2759"/>
<dbReference type="EMBL" id="VZRZ01001083">
    <property type="protein sequence ID" value="NWW71025.1"/>
    <property type="molecule type" value="Genomic_DNA"/>
</dbReference>
<dbReference type="InterPro" id="IPR051561">
    <property type="entry name" value="FRAS1_ECM"/>
</dbReference>
<dbReference type="SMART" id="SM00237">
    <property type="entry name" value="Calx_beta"/>
    <property type="match status" value="5"/>
</dbReference>
<feature type="non-terminal residue" evidence="12">
    <location>
        <position position="1"/>
    </location>
</feature>
<dbReference type="PANTHER" id="PTHR45739:SF4">
    <property type="entry name" value="FRAS1-RELATED EXTRACELLULAR MATRIX PROTEIN 2"/>
    <property type="match status" value="1"/>
</dbReference>
<feature type="non-terminal residue" evidence="12">
    <location>
        <position position="3196"/>
    </location>
</feature>
<feature type="repeat" description="CSPG" evidence="8">
    <location>
        <begin position="1670"/>
        <end position="1767"/>
    </location>
</feature>
<proteinExistence type="inferred from homology"/>
<feature type="repeat" description="CSPG" evidence="8">
    <location>
        <begin position="1318"/>
        <end position="1414"/>
    </location>
</feature>
<keyword evidence="3" id="KW-0732">Signal</keyword>
<evidence type="ECO:0000256" key="2">
    <source>
        <dbReference type="ARBA" id="ARBA00022723"/>
    </source>
</evidence>
<dbReference type="PANTHER" id="PTHR45739">
    <property type="entry name" value="MATRIX PROTEIN, PUTATIVE-RELATED"/>
    <property type="match status" value="1"/>
</dbReference>
<evidence type="ECO:0000256" key="10">
    <source>
        <dbReference type="SAM" id="Phobius"/>
    </source>
</evidence>
<organism evidence="12 13">
    <name type="scientific">Climacteris rufus</name>
    <name type="common">rufous treecreeper</name>
    <dbReference type="NCBI Taxonomy" id="47695"/>
    <lineage>
        <taxon>Eukaryota</taxon>
        <taxon>Metazoa</taxon>
        <taxon>Chordata</taxon>
        <taxon>Craniata</taxon>
        <taxon>Vertebrata</taxon>
        <taxon>Euteleostomi</taxon>
        <taxon>Archelosauria</taxon>
        <taxon>Archosauria</taxon>
        <taxon>Dinosauria</taxon>
        <taxon>Saurischia</taxon>
        <taxon>Theropoda</taxon>
        <taxon>Coelurosauria</taxon>
        <taxon>Aves</taxon>
        <taxon>Neognathae</taxon>
        <taxon>Neoaves</taxon>
        <taxon>Telluraves</taxon>
        <taxon>Australaves</taxon>
        <taxon>Passeriformes</taxon>
        <taxon>Climacteridae</taxon>
        <taxon>Climacteris</taxon>
    </lineage>
</organism>
<dbReference type="InterPro" id="IPR039005">
    <property type="entry name" value="CSPG_rpt"/>
</dbReference>
<protein>
    <submittedName>
        <fullName evidence="12">FREM2 protein</fullName>
    </submittedName>
</protein>
<dbReference type="PROSITE" id="PS51854">
    <property type="entry name" value="CSPG"/>
    <property type="match status" value="12"/>
</dbReference>
<keyword evidence="7" id="KW-0325">Glycoprotein</keyword>
<feature type="domain" description="Calx-beta" evidence="11">
    <location>
        <begin position="2014"/>
        <end position="2118"/>
    </location>
</feature>
<dbReference type="GO" id="GO:0007155">
    <property type="term" value="P:cell adhesion"/>
    <property type="evidence" value="ECO:0007669"/>
    <property type="project" value="UniProtKB-KW"/>
</dbReference>
<keyword evidence="6" id="KW-0130">Cell adhesion</keyword>
<evidence type="ECO:0000259" key="11">
    <source>
        <dbReference type="SMART" id="SM00237"/>
    </source>
</evidence>
<reference evidence="12 13" key="1">
    <citation type="submission" date="2019-09" db="EMBL/GenBank/DDBJ databases">
        <title>Bird 10,000 Genomes (B10K) Project - Family phase.</title>
        <authorList>
            <person name="Zhang G."/>
        </authorList>
    </citation>
    <scope>NUCLEOTIDE SEQUENCE [LARGE SCALE GENOMIC DNA]</scope>
    <source>
        <strain evidence="12">B10K-DU-029-53</strain>
    </source>
</reference>
<feature type="repeat" description="CSPG" evidence="8">
    <location>
        <begin position="711"/>
        <end position="822"/>
    </location>
</feature>
<feature type="repeat" description="CSPG" evidence="8">
    <location>
        <begin position="1435"/>
        <end position="1527"/>
    </location>
</feature>
<evidence type="ECO:0000256" key="4">
    <source>
        <dbReference type="ARBA" id="ARBA00022737"/>
    </source>
</evidence>
<feature type="transmembrane region" description="Helical" evidence="10">
    <location>
        <begin position="3136"/>
        <end position="3162"/>
    </location>
</feature>
<evidence type="ECO:0000313" key="12">
    <source>
        <dbReference type="EMBL" id="NWW71025.1"/>
    </source>
</evidence>
<dbReference type="GO" id="GO:0016020">
    <property type="term" value="C:membrane"/>
    <property type="evidence" value="ECO:0007669"/>
    <property type="project" value="InterPro"/>
</dbReference>
<comment type="similarity">
    <text evidence="1">Belongs to the FRAS1 family.</text>
</comment>
<gene>
    <name evidence="12" type="primary">Frem2</name>
    <name evidence="12" type="ORF">CLIRUF_R04271</name>
</gene>
<feature type="domain" description="Calx-beta" evidence="11">
    <location>
        <begin position="1886"/>
        <end position="1997"/>
    </location>
</feature>
<evidence type="ECO:0000256" key="1">
    <source>
        <dbReference type="ARBA" id="ARBA00005529"/>
    </source>
</evidence>
<accession>A0A7K6QDL7</accession>
<keyword evidence="10" id="KW-0472">Membrane</keyword>
<feature type="repeat" description="CSPG" evidence="8">
    <location>
        <begin position="1204"/>
        <end position="1297"/>
    </location>
</feature>
<evidence type="ECO:0000256" key="8">
    <source>
        <dbReference type="PROSITE-ProRule" id="PRU01201"/>
    </source>
</evidence>
<evidence type="ECO:0000313" key="13">
    <source>
        <dbReference type="Proteomes" id="UP000580879"/>
    </source>
</evidence>
<feature type="repeat" description="CSPG" evidence="8">
    <location>
        <begin position="321"/>
        <end position="415"/>
    </location>
</feature>
<dbReference type="InterPro" id="IPR003644">
    <property type="entry name" value="Calx_beta"/>
</dbReference>
<feature type="domain" description="Calx-beta" evidence="11">
    <location>
        <begin position="1774"/>
        <end position="1873"/>
    </location>
</feature>
<dbReference type="GO" id="GO:0046872">
    <property type="term" value="F:metal ion binding"/>
    <property type="evidence" value="ECO:0007669"/>
    <property type="project" value="UniProtKB-KW"/>
</dbReference>
<dbReference type="GO" id="GO:0007154">
    <property type="term" value="P:cell communication"/>
    <property type="evidence" value="ECO:0007669"/>
    <property type="project" value="InterPro"/>
</dbReference>
<name>A0A7K6QDL7_9PASS</name>
<keyword evidence="10" id="KW-0812">Transmembrane</keyword>
<evidence type="ECO:0000256" key="9">
    <source>
        <dbReference type="SAM" id="MobiDB-lite"/>
    </source>
</evidence>
<keyword evidence="4" id="KW-0677">Repeat</keyword>
<dbReference type="FunFam" id="2.60.40.2030:FF:000011">
    <property type="entry name" value="Fras1-related extracellular matrix protein 2"/>
    <property type="match status" value="1"/>
</dbReference>
<feature type="repeat" description="CSPG" evidence="8">
    <location>
        <begin position="1081"/>
        <end position="1183"/>
    </location>
</feature>
<dbReference type="Pfam" id="PF16184">
    <property type="entry name" value="Cadherin_3"/>
    <property type="match status" value="12"/>
</dbReference>
<dbReference type="SUPFAM" id="SSF141072">
    <property type="entry name" value="CalX-like"/>
    <property type="match status" value="5"/>
</dbReference>
<dbReference type="Gene3D" id="2.60.40.2030">
    <property type="match status" value="5"/>
</dbReference>
<feature type="domain" description="Calx-beta" evidence="11">
    <location>
        <begin position="2133"/>
        <end position="2235"/>
    </location>
</feature>
<feature type="repeat" description="CSPG" evidence="8">
    <location>
        <begin position="843"/>
        <end position="934"/>
    </location>
</feature>
<keyword evidence="2" id="KW-0479">Metal-binding</keyword>
<sequence>RGERGRDSAAAGAFRRFTPPARTMQAVSATPWRLLTGLLPLLGGCAWVAAVEPPPGSSAAVSSPWSPEAVPVVVANRGLRVPLGRSAWLDPARDLVLQVQPGDRCHLTVLDEDPLWQRPGRLSPRRFPCDFGAREVQYSHLGGRSPARDRVRLQLRYDSPSRSLVLPLVLEVEVLFTQLEIVIRNLPLTVERLRGTSNPLDARSLEFAFEPSRQRCRVGLLPLLAGLPRYGEILNYPSAAAGAGGEAVGDGPVPSSMWDCEEFLRLGLRYRHTAAGGSPNRDLVPLVAELREASGGGALLKREYFQVLVRIRAGTENVAPKPSFLAMLMMEVDQFVLTALTPDMLSAEDAESPPDLLVFNITSPFGPGQGHMVSTDDRSLPVTSFSQRDVRELRIAYQPPVEDSDRERLFELELEVLDPEGAASEPFAFVIVVKPMNTLAPVVTRNTGLVLYEGQSRPLSGPGPSPNLLISDEDDLEQVRVTVVAGLRHGHLTLLQDTPGPAAPRKHFTVAELAAGRVIYQHDGSESPLSDNLVLRLEDGDSRHRVEFLFPITLVPTDDQPPLLNANTGLAMAEGETVPITTRALSATDIDSQDAILLFTVESGPTAGQLLLRQAQPPPGWEEEEEDEGFSWRRVPGLAGSSLIYEKPVREWLQQDIVEGRLYYHHFGAHSPGPGVVLDQFIFRVQDDNDPPNRSGPQTFVIRVHPVDRVAPELHSSSSLHLIVAEQQVTPLRRKHLCYTDQDSGDRELRYTVTQPPTDTDSNHPPDVYGARLGSLVLTEDHSVEVTHFTQAQINHHKISYRPPQEELGVAPHLIQFQYQVQDAAGNAAKGTFTIYLQPVDNQPPEITNTGFALPEGGSHVLSPTELDASDTDTELARLRFILTQAPRYGQLQLSGYSLIPGGIFGLEDIRQGRVVYVHSGAETNSDACRLDVSDGVHFVPITLKMSVHPVDDEVPTLRLPPGTLGSYLDVLENGAAEITANVIQGTDEDTDDLMLTFMVEDPPQHGSILVQGVPAERFSQRDLLDGVVVYAHTGGEIGLLPKEDAFNLTLSDLSEKWRVRGSVVQGVSVLVTILPVDSQAPEIFVGEQFMVTEGDKRVITLAHLRAEDVDTPSDDILCTIVSQPASGYVENISPAPGSEKSRAGVAISAFTLKDLRQGHIFYVQSIHKGVEPVEDRFALRCSDGINFSQRHFFPIVIMPINDEEPEIFMREFVVMEGMSLVIDTPILNAVDADVPADELTFTITRLPRHGHIVNQLVNGTVLVESFALDQITESSNILYEHDDSETKADSFEVKLTDGKHTVRKMVPIMVIPVDDETPRIAINDGLEIEIGETRTINNRILKATDLDSEDKTLMYIISYGPGQGLLQRIKPSGGVENITLGMNFTQDEVDRNLIRYVHFGQQGVRDLIKFDVTDGINPLIDRYFYVTIGSIDIVFPDVVSKGVSLKEGGKVTLTTDLLSTSDLNSPDENLVFTITRPPVRGHLECTDQPGVPISTFTQLLLAGNKVYYIHTSEDEVKMDSFEFEVTDGYNPVFRTFRISISDVDNKKPVVTIHNLVVSENEYKLITPFELTAEDRDTADALLKFIITQVPVHGQIMFNNSKPVTTFTKQDLNENLISYKHDGTESVEDSFSFTVTDGTHTDFYVFPNTVFETRKPQTMKIRIMAVDNSVPQVVINKGAQTLRVLATGHTGFLITNKVLKVEDRDSLHVTLKIRITEGPRHGFLIHLGKGNHSISQFTQADIDDMKICYVLRGGDNATSDIFHFLVEDGGGNKLKNQHFRLNWAWISLEKEYYLVNEDSKYLDVVLKRRGYLGETSFISISTKDGTAKKDKDFRGKAQKQVQFNPGQTLATWRVRILSDGEHEHSELFQIVLSEPVMAILEFPAASTVEIIDPGDESTVFIPQSTYTVEEDVGELFIPVRRSGDVSQELMVICYTQQGTASGTAPTSVLSYSDYISRPEDHNSILRFDKDEQEKMCRIVIIDDSLYEEAETFDVLLSMPMGGRIGAEFPSTQITIVPDKDDEPAFYFGNDEYYVDESAGHVEVHVWRTGSDLSKSASVTVRSRKSEPVTAEAGVDYVGISRNLDFFPGVNMQTFRVIILDDLGQPVLEGTEKFELVLRMPMNAALGEPSKTTIFINDSVSDLPKMQFKESVYVANENDGQVSAMIYRSGDIRYTSTVRCYTRQGSAQVMMDFEERPNTDSSIITFLPGETEKSCTLVLMDDTFHEEEEELRLVLGTPRSDSSFGASIGEQNETLIKIRDDADKPIIKFGETKFSVSEPKDTRQVAVVKIPVLRLGDTSKVSVVRVHTKDGSATSGEDYHPISEEIEFKEGETQHFVEIEVLFDGVREMREAFTVHLKPDENMVAEIQTAKAIVYIEEMSSMADVTFPSVPQVASLLIYDDTYRAKDKTSPIAGYPVICITACNPKYEDFDKTGSICASENINNTLTQYRWLVSAPTGPDGVTSPMKEVDFDTFFTSSKMITLDSIYFQAGSRVQCAARAVNSDGNEGLELMSPIVTISTSEVRLLSLFSLGLCQPRIPGVVGAEPFSAKLRYTGPEDPDYANLIKLTVTMPHIDGMLPVISTRELSNFELTLSPDGTRVGNHKCSNLLDYTEVKTHHGFLTDATKNPDVIGETIPYQYSPTIRGFNTLRFYRNLNLEACLWEFVSYYDMSELLTDCGGTIGTDGQVLNLVQSYVTLRVPLYVSYVFHSPVGVGGWQHFDLQSELRLTFVYDTAILWKDGIGSPPEAELQGSLFPTSMRISEEGRLVVNFKTEARFHGLFVISHPASSLTSMVMSADHPGLTFSLSLVRSEPTYNQPVQQWSFVSDFAVRDYSGMYTVKLIACTTAPHQEYGLPVICNPREPISFDLDIRFQQVSDPVAAEFSLNTQMFLLSKKTLWLSDGSMGFGQESDVAFSEGDVIYGRVMVDPVQNLGDSFFCSIEKVFLCTGADGYVPKYNPSNTEYGCLADSPSLLYRFKIVDKAQPETQAMSFGNVLFNAKLAIDDPEAIPLVKQPGSDGFKVDSTPLFQVSLGREWYVHTIYTVRSKENANRGIGKRSVEHQYHSLLSGGSPGAFSWSRQKRGVEQAPELARDIGVGNNRGTNIQHIALDRSSKKQVPQRDIAVNGVLPRELNNQSAGISIVTIIGGAAAIFLAICLIAIIVLLLKWKQNSNKEEATKESGSNEPMMIPHNYGSDSSEV</sequence>
<feature type="region of interest" description="Disordered" evidence="9">
    <location>
        <begin position="3172"/>
        <end position="3196"/>
    </location>
</feature>
<feature type="repeat" description="CSPG" evidence="8">
    <location>
        <begin position="960"/>
        <end position="1052"/>
    </location>
</feature>
<feature type="repeat" description="CSPG" evidence="8">
    <location>
        <begin position="561"/>
        <end position="686"/>
    </location>
</feature>
<dbReference type="InterPro" id="IPR045658">
    <property type="entry name" value="FRAS1-rel_N"/>
</dbReference>
<dbReference type="FunFam" id="2.60.40.2030:FF:000008">
    <property type="entry name" value="FRAS1-related extracellular matrix protein 2"/>
    <property type="match status" value="1"/>
</dbReference>
<dbReference type="Proteomes" id="UP000580879">
    <property type="component" value="Unassembled WGS sequence"/>
</dbReference>
<comment type="caution">
    <text evidence="12">The sequence shown here is derived from an EMBL/GenBank/DDBJ whole genome shotgun (WGS) entry which is preliminary data.</text>
</comment>
<feature type="repeat" description="CSPG" evidence="8">
    <location>
        <begin position="1547"/>
        <end position="1636"/>
    </location>
</feature>
<dbReference type="Pfam" id="PF19309">
    <property type="entry name" value="Frem_N"/>
    <property type="match status" value="1"/>
</dbReference>
<dbReference type="GO" id="GO:0009653">
    <property type="term" value="P:anatomical structure morphogenesis"/>
    <property type="evidence" value="ECO:0007669"/>
    <property type="project" value="TreeGrafter"/>
</dbReference>
<dbReference type="Pfam" id="PF03160">
    <property type="entry name" value="Calx-beta"/>
    <property type="match status" value="4"/>
</dbReference>
<keyword evidence="10" id="KW-1133">Transmembrane helix</keyword>
<evidence type="ECO:0000256" key="7">
    <source>
        <dbReference type="ARBA" id="ARBA00023180"/>
    </source>
</evidence>
<keyword evidence="5" id="KW-0106">Calcium</keyword>
<feature type="repeat" description="CSPG" evidence="8">
    <location>
        <begin position="440"/>
        <end position="538"/>
    </location>
</feature>
<evidence type="ECO:0000256" key="5">
    <source>
        <dbReference type="ARBA" id="ARBA00022837"/>
    </source>
</evidence>
<evidence type="ECO:0000256" key="3">
    <source>
        <dbReference type="ARBA" id="ARBA00022729"/>
    </source>
</evidence>
<dbReference type="InterPro" id="IPR038081">
    <property type="entry name" value="CalX-like_sf"/>
</dbReference>